<keyword evidence="3 5" id="KW-1133">Transmembrane helix</keyword>
<feature type="transmembrane region" description="Helical" evidence="5">
    <location>
        <begin position="79"/>
        <end position="95"/>
    </location>
</feature>
<keyword evidence="4 5" id="KW-0472">Membrane</keyword>
<evidence type="ECO:0000256" key="1">
    <source>
        <dbReference type="ARBA" id="ARBA00004127"/>
    </source>
</evidence>
<dbReference type="Proteomes" id="UP001275436">
    <property type="component" value="Unassembled WGS sequence"/>
</dbReference>
<name>A0ABQ5TLY2_9BACI</name>
<evidence type="ECO:0000259" key="6">
    <source>
        <dbReference type="SMART" id="SM00752"/>
    </source>
</evidence>
<evidence type="ECO:0000256" key="2">
    <source>
        <dbReference type="ARBA" id="ARBA00022692"/>
    </source>
</evidence>
<dbReference type="PANTHER" id="PTHR39535">
    <property type="entry name" value="SPORULATION-DELAYING PROTEIN SDPB"/>
    <property type="match status" value="1"/>
</dbReference>
<dbReference type="InterPro" id="IPR011020">
    <property type="entry name" value="HTTM-like"/>
</dbReference>
<evidence type="ECO:0000256" key="4">
    <source>
        <dbReference type="ARBA" id="ARBA00023136"/>
    </source>
</evidence>
<gene>
    <name evidence="7" type="primary">yitO</name>
    <name evidence="7" type="ORF">MACH08_18990</name>
</gene>
<feature type="domain" description="HTTM-like" evidence="6">
    <location>
        <begin position="15"/>
        <end position="288"/>
    </location>
</feature>
<feature type="transmembrane region" description="Helical" evidence="5">
    <location>
        <begin position="160"/>
        <end position="178"/>
    </location>
</feature>
<reference evidence="7 8" key="1">
    <citation type="submission" date="2023-02" db="EMBL/GenBank/DDBJ databases">
        <title>Oceanobacillus kimchii IFOP_LL358 isolated form Alexandrium catenella lab strain.</title>
        <authorList>
            <person name="Gajardo G."/>
            <person name="Ueki S."/>
            <person name="Maruyama F."/>
        </authorList>
    </citation>
    <scope>NUCLEOTIDE SEQUENCE [LARGE SCALE GENOMIC DNA]</scope>
    <source>
        <strain evidence="7 8">IFOP_LL358</strain>
    </source>
</reference>
<evidence type="ECO:0000256" key="5">
    <source>
        <dbReference type="SAM" id="Phobius"/>
    </source>
</evidence>
<keyword evidence="8" id="KW-1185">Reference proteome</keyword>
<sequence length="309" mass="35598">MFKNLNHRILKWANENNPWTNVYGLARTLIALSTLLTLALNDAEIFFRPTSDTTVYPNCSNSSISIFCLVPPDYTYLNIVRWICVLILIVVASGWRPRFTGIFHWWVSFSLLSSGVTIDGGENVAAVLTFLLIPMTLSDPRKNHWEKIELKENEGIYRRITALINIVFIRIQVAIIYFHSTVAKLNVPEWIDGTAVWYYIQSPMLGFNDFLNSLFNFATSSKLILIPTWGTLILQTILFMALFAPKKYWKYFLMAAIFMHEIFALLLGLVSFSLIMLGALVLYLRPIEEPFKFKRLKKPVSKKELKEVV</sequence>
<dbReference type="NCBIfam" id="TIGR04033">
    <property type="entry name" value="export_SdpB"/>
    <property type="match status" value="1"/>
</dbReference>
<dbReference type="RefSeq" id="WP_317958000.1">
    <property type="nucleotide sequence ID" value="NZ_BSKO01000001.1"/>
</dbReference>
<feature type="transmembrane region" description="Helical" evidence="5">
    <location>
        <begin position="223"/>
        <end position="245"/>
    </location>
</feature>
<accession>A0ABQ5TLY2</accession>
<dbReference type="SMART" id="SM00752">
    <property type="entry name" value="HTTM"/>
    <property type="match status" value="1"/>
</dbReference>
<proteinExistence type="predicted"/>
<evidence type="ECO:0000313" key="7">
    <source>
        <dbReference type="EMBL" id="GLO66115.1"/>
    </source>
</evidence>
<evidence type="ECO:0000313" key="8">
    <source>
        <dbReference type="Proteomes" id="UP001275436"/>
    </source>
</evidence>
<keyword evidence="2 5" id="KW-0812">Transmembrane</keyword>
<dbReference type="PANTHER" id="PTHR39535:SF2">
    <property type="entry name" value="HTTM DOMAIN-CONTAINING PROTEIN"/>
    <property type="match status" value="1"/>
</dbReference>
<feature type="transmembrane region" description="Helical" evidence="5">
    <location>
        <begin position="251"/>
        <end position="284"/>
    </location>
</feature>
<dbReference type="InterPro" id="IPR023894">
    <property type="entry name" value="Sporulation_SdpB"/>
</dbReference>
<comment type="subcellular location">
    <subcellularLocation>
        <location evidence="1">Endomembrane system</location>
        <topology evidence="1">Multi-pass membrane protein</topology>
    </subcellularLocation>
</comment>
<dbReference type="InterPro" id="IPR052964">
    <property type="entry name" value="Sporulation_signal_mat"/>
</dbReference>
<comment type="caution">
    <text evidence="7">The sequence shown here is derived from an EMBL/GenBank/DDBJ whole genome shotgun (WGS) entry which is preliminary data.</text>
</comment>
<evidence type="ECO:0000256" key="3">
    <source>
        <dbReference type="ARBA" id="ARBA00022989"/>
    </source>
</evidence>
<feature type="transmembrane region" description="Helical" evidence="5">
    <location>
        <begin position="21"/>
        <end position="40"/>
    </location>
</feature>
<dbReference type="EMBL" id="BSKO01000001">
    <property type="protein sequence ID" value="GLO66115.1"/>
    <property type="molecule type" value="Genomic_DNA"/>
</dbReference>
<protein>
    <recommendedName>
        <fullName evidence="6">HTTM-like domain-containing protein</fullName>
    </recommendedName>
</protein>
<organism evidence="7 8">
    <name type="scientific">Oceanobacillus kimchii</name>
    <dbReference type="NCBI Taxonomy" id="746691"/>
    <lineage>
        <taxon>Bacteria</taxon>
        <taxon>Bacillati</taxon>
        <taxon>Bacillota</taxon>
        <taxon>Bacilli</taxon>
        <taxon>Bacillales</taxon>
        <taxon>Bacillaceae</taxon>
        <taxon>Oceanobacillus</taxon>
    </lineage>
</organism>